<dbReference type="EMBL" id="BSYO01000004">
    <property type="protein sequence ID" value="GMH04034.1"/>
    <property type="molecule type" value="Genomic_DNA"/>
</dbReference>
<sequence>MAGSNPNNNGFTGKDTTGFVDQEATSSLDSLRKEAMSVEWTDEKHSLYLESMEASFVDQLYNSMNFLGWQWQKEHRSAAISSMHMKSRSSGQFKVHQDGSWQRINFERGEHLLEEADGRDILLANPWIRHFRGGCRQDVPFATYQQNIASRSQQVSYGRKKELACGLVNKSELFPVCSHHQYPLNSNEEVSDQNFVDEDDEERKDHHIHRTKRRKQSV</sequence>
<dbReference type="PANTHER" id="PTHR33676:SF3">
    <property type="entry name" value="COLD-REGULATED PROTEIN 27"/>
    <property type="match status" value="1"/>
</dbReference>
<feature type="compositionally biased region" description="Acidic residues" evidence="1">
    <location>
        <begin position="189"/>
        <end position="202"/>
    </location>
</feature>
<accession>A0AAD3XGT1</accession>
<dbReference type="Proteomes" id="UP001279734">
    <property type="component" value="Unassembled WGS sequence"/>
</dbReference>
<comment type="caution">
    <text evidence="2">The sequence shown here is derived from an EMBL/GenBank/DDBJ whole genome shotgun (WGS) entry which is preliminary data.</text>
</comment>
<evidence type="ECO:0000313" key="2">
    <source>
        <dbReference type="EMBL" id="GMH04034.1"/>
    </source>
</evidence>
<organism evidence="2 3">
    <name type="scientific">Nepenthes gracilis</name>
    <name type="common">Slender pitcher plant</name>
    <dbReference type="NCBI Taxonomy" id="150966"/>
    <lineage>
        <taxon>Eukaryota</taxon>
        <taxon>Viridiplantae</taxon>
        <taxon>Streptophyta</taxon>
        <taxon>Embryophyta</taxon>
        <taxon>Tracheophyta</taxon>
        <taxon>Spermatophyta</taxon>
        <taxon>Magnoliopsida</taxon>
        <taxon>eudicotyledons</taxon>
        <taxon>Gunneridae</taxon>
        <taxon>Pentapetalae</taxon>
        <taxon>Caryophyllales</taxon>
        <taxon>Nepenthaceae</taxon>
        <taxon>Nepenthes</taxon>
    </lineage>
</organism>
<evidence type="ECO:0000256" key="1">
    <source>
        <dbReference type="SAM" id="MobiDB-lite"/>
    </source>
</evidence>
<dbReference type="InterPro" id="IPR044678">
    <property type="entry name" value="COR27/28"/>
</dbReference>
<reference evidence="2" key="1">
    <citation type="submission" date="2023-05" db="EMBL/GenBank/DDBJ databases">
        <title>Nepenthes gracilis genome sequencing.</title>
        <authorList>
            <person name="Fukushima K."/>
        </authorList>
    </citation>
    <scope>NUCLEOTIDE SEQUENCE</scope>
    <source>
        <strain evidence="2">SING2019-196</strain>
    </source>
</reference>
<dbReference type="GO" id="GO:0009409">
    <property type="term" value="P:response to cold"/>
    <property type="evidence" value="ECO:0007669"/>
    <property type="project" value="InterPro"/>
</dbReference>
<keyword evidence="3" id="KW-1185">Reference proteome</keyword>
<dbReference type="GO" id="GO:0042752">
    <property type="term" value="P:regulation of circadian rhythm"/>
    <property type="evidence" value="ECO:0007669"/>
    <property type="project" value="InterPro"/>
</dbReference>
<protein>
    <submittedName>
        <fullName evidence="2">Uncharacterized protein</fullName>
    </submittedName>
</protein>
<feature type="region of interest" description="Disordered" evidence="1">
    <location>
        <begin position="188"/>
        <end position="218"/>
    </location>
</feature>
<dbReference type="PANTHER" id="PTHR33676">
    <property type="entry name" value="COLD REGULATED PROTEIN 27"/>
    <property type="match status" value="1"/>
</dbReference>
<evidence type="ECO:0000313" key="3">
    <source>
        <dbReference type="Proteomes" id="UP001279734"/>
    </source>
</evidence>
<gene>
    <name evidence="2" type="ORF">Nepgr_005873</name>
</gene>
<proteinExistence type="predicted"/>
<dbReference type="AlphaFoldDB" id="A0AAD3XGT1"/>
<name>A0AAD3XGT1_NEPGR</name>
<feature type="compositionally biased region" description="Basic residues" evidence="1">
    <location>
        <begin position="206"/>
        <end position="218"/>
    </location>
</feature>